<evidence type="ECO:0000256" key="6">
    <source>
        <dbReference type="ARBA" id="ARBA00022527"/>
    </source>
</evidence>
<keyword evidence="8 18" id="KW-0812">Transmembrane</keyword>
<dbReference type="EC" id="2.7.11.1" evidence="4"/>
<dbReference type="SUPFAM" id="SSF56112">
    <property type="entry name" value="Protein kinase-like (PK-like)"/>
    <property type="match status" value="1"/>
</dbReference>
<dbReference type="AlphaFoldDB" id="A0A200PY86"/>
<evidence type="ECO:0000256" key="12">
    <source>
        <dbReference type="ARBA" id="ARBA00022777"/>
    </source>
</evidence>
<keyword evidence="11 17" id="KW-0547">Nucleotide-binding</keyword>
<organism evidence="21 22">
    <name type="scientific">Macleaya cordata</name>
    <name type="common">Five-seeded plume-poppy</name>
    <name type="synonym">Bocconia cordata</name>
    <dbReference type="NCBI Taxonomy" id="56857"/>
    <lineage>
        <taxon>Eukaryota</taxon>
        <taxon>Viridiplantae</taxon>
        <taxon>Streptophyta</taxon>
        <taxon>Embryophyta</taxon>
        <taxon>Tracheophyta</taxon>
        <taxon>Spermatophyta</taxon>
        <taxon>Magnoliopsida</taxon>
        <taxon>Ranunculales</taxon>
        <taxon>Papaveraceae</taxon>
        <taxon>Papaveroideae</taxon>
        <taxon>Macleaya</taxon>
    </lineage>
</organism>
<evidence type="ECO:0000256" key="19">
    <source>
        <dbReference type="SAM" id="SignalP"/>
    </source>
</evidence>
<dbReference type="GO" id="GO:0030246">
    <property type="term" value="F:carbohydrate binding"/>
    <property type="evidence" value="ECO:0007669"/>
    <property type="project" value="UniProtKB-KW"/>
</dbReference>
<keyword evidence="6" id="KW-0723">Serine/threonine-protein kinase</keyword>
<feature type="binding site" evidence="17">
    <location>
        <position position="362"/>
    </location>
    <ligand>
        <name>ATP</name>
        <dbReference type="ChEBI" id="CHEBI:30616"/>
    </ligand>
</feature>
<evidence type="ECO:0000256" key="13">
    <source>
        <dbReference type="ARBA" id="ARBA00022840"/>
    </source>
</evidence>
<evidence type="ECO:0000256" key="17">
    <source>
        <dbReference type="PROSITE-ProRule" id="PRU10141"/>
    </source>
</evidence>
<feature type="chain" id="PRO_5013075041" description="non-specific serine/threonine protein kinase" evidence="19">
    <location>
        <begin position="26"/>
        <end position="658"/>
    </location>
</feature>
<protein>
    <recommendedName>
        <fullName evidence="4">non-specific serine/threonine protein kinase</fullName>
        <ecNumber evidence="4">2.7.11.1</ecNumber>
    </recommendedName>
</protein>
<reference evidence="21 22" key="1">
    <citation type="journal article" date="2017" name="Mol. Plant">
        <title>The Genome of Medicinal Plant Macleaya cordata Provides New Insights into Benzylisoquinoline Alkaloids Metabolism.</title>
        <authorList>
            <person name="Liu X."/>
            <person name="Liu Y."/>
            <person name="Huang P."/>
            <person name="Ma Y."/>
            <person name="Qing Z."/>
            <person name="Tang Q."/>
            <person name="Cao H."/>
            <person name="Cheng P."/>
            <person name="Zheng Y."/>
            <person name="Yuan Z."/>
            <person name="Zhou Y."/>
            <person name="Liu J."/>
            <person name="Tang Z."/>
            <person name="Zhuo Y."/>
            <person name="Zhang Y."/>
            <person name="Yu L."/>
            <person name="Huang J."/>
            <person name="Yang P."/>
            <person name="Peng Q."/>
            <person name="Zhang J."/>
            <person name="Jiang W."/>
            <person name="Zhang Z."/>
            <person name="Lin K."/>
            <person name="Ro D.K."/>
            <person name="Chen X."/>
            <person name="Xiong X."/>
            <person name="Shang Y."/>
            <person name="Huang S."/>
            <person name="Zeng J."/>
        </authorList>
    </citation>
    <scope>NUCLEOTIDE SEQUENCE [LARGE SCALE GENOMIC DNA]</scope>
    <source>
        <strain evidence="22">cv. BLH2017</strain>
        <tissue evidence="21">Root</tissue>
    </source>
</reference>
<evidence type="ECO:0000256" key="7">
    <source>
        <dbReference type="ARBA" id="ARBA00022679"/>
    </source>
</evidence>
<evidence type="ECO:0000256" key="2">
    <source>
        <dbReference type="ARBA" id="ARBA00008536"/>
    </source>
</evidence>
<dbReference type="OMA" id="HRSGRVC"/>
<dbReference type="InterPro" id="IPR019825">
    <property type="entry name" value="Lectin_legB_Mn/Ca_BS"/>
</dbReference>
<proteinExistence type="inferred from homology"/>
<dbReference type="PROSITE" id="PS50011">
    <property type="entry name" value="PROTEIN_KINASE_DOM"/>
    <property type="match status" value="1"/>
</dbReference>
<dbReference type="InterPro" id="IPR017441">
    <property type="entry name" value="Protein_kinase_ATP_BS"/>
</dbReference>
<keyword evidence="7" id="KW-0808">Transferase</keyword>
<keyword evidence="16" id="KW-0325">Glycoprotein</keyword>
<sequence length="658" mass="73142">MFYMTHFVCLLLVTLLGDAIIQVSSLKFSYPSFPNTNMPDLKFAEYSSIAGGALQVTPDSNNANMSNKSGRVCYKDKLKLWRRKSIASFNTTFALNIKAITEPGGEGVAFILTADSAIPDNSMGQWLGIVNASTNGSSQAQIVAVEFDTAKSYIEDVDGNHVGLDVNSINSIIQVPLSSYGVNLSSASDVIVRIQYDGKTKKMDVYVSMSNGTGFNTKNPTFSKDIDLAKHLPKDVYVGFSASTGSLIELNCVKSWSFTSTEVGSGIRLLWLWITISLVIALTIGIASYLCWRIRLEEHKKNRPDPYIIQRIGSTTSPRNFQLKELKSATRNFDSINKLGKGGFGTVYKAFLKEINMEVAIKRVSKDSHQGKKEFIAEVTTISHLEHKNLVKLIGWCYENDELLLIYKFMPNGSLDKFIYYDESHKTPEVILSWERRLNIIYGVASALDYLHDGCEKRVLHRDVKASNVMLDAEFNARLGDFGLARTVQHDGETHHSTKGIAGTPGYMAPECFHTGRASAETDVYGFGVFVMEVACGRRPGNNLQNHHYIENNIVDWVWDLYGRERIIEAVDPRLQVNSDKDQMERMLKLGLACCHPNPTERPSMRVALQVITGETAPPILPNDKPAFVWPVVDSSQEDSNVSFSGGQLSISTDFSGR</sequence>
<keyword evidence="12 21" id="KW-0418">Kinase</keyword>
<evidence type="ECO:0000313" key="21">
    <source>
        <dbReference type="EMBL" id="OVA03157.1"/>
    </source>
</evidence>
<accession>A0A200PY86</accession>
<evidence type="ECO:0000313" key="22">
    <source>
        <dbReference type="Proteomes" id="UP000195402"/>
    </source>
</evidence>
<dbReference type="FunFam" id="3.30.200.20:FF:000039">
    <property type="entry name" value="receptor-like protein kinase FERONIA"/>
    <property type="match status" value="1"/>
</dbReference>
<keyword evidence="5" id="KW-1003">Cell membrane</keyword>
<evidence type="ECO:0000256" key="14">
    <source>
        <dbReference type="ARBA" id="ARBA00022989"/>
    </source>
</evidence>
<evidence type="ECO:0000256" key="8">
    <source>
        <dbReference type="ARBA" id="ARBA00022692"/>
    </source>
</evidence>
<dbReference type="EMBL" id="MVGT01003822">
    <property type="protein sequence ID" value="OVA03157.1"/>
    <property type="molecule type" value="Genomic_DNA"/>
</dbReference>
<dbReference type="InterPro" id="IPR001220">
    <property type="entry name" value="Legume_lectin_dom"/>
</dbReference>
<evidence type="ECO:0000256" key="11">
    <source>
        <dbReference type="ARBA" id="ARBA00022741"/>
    </source>
</evidence>
<dbReference type="GO" id="GO:0005524">
    <property type="term" value="F:ATP binding"/>
    <property type="evidence" value="ECO:0007669"/>
    <property type="project" value="UniProtKB-UniRule"/>
</dbReference>
<keyword evidence="9 19" id="KW-0732">Signal</keyword>
<dbReference type="InterPro" id="IPR000719">
    <property type="entry name" value="Prot_kinase_dom"/>
</dbReference>
<dbReference type="OrthoDB" id="4062651at2759"/>
<dbReference type="PROSITE" id="PS00108">
    <property type="entry name" value="PROTEIN_KINASE_ST"/>
    <property type="match status" value="1"/>
</dbReference>
<dbReference type="InterPro" id="IPR011009">
    <property type="entry name" value="Kinase-like_dom_sf"/>
</dbReference>
<dbReference type="InterPro" id="IPR008271">
    <property type="entry name" value="Ser/Thr_kinase_AS"/>
</dbReference>
<dbReference type="Proteomes" id="UP000195402">
    <property type="component" value="Unassembled WGS sequence"/>
</dbReference>
<dbReference type="PROSITE" id="PS00307">
    <property type="entry name" value="LECTIN_LEGUME_BETA"/>
    <property type="match status" value="1"/>
</dbReference>
<dbReference type="CDD" id="cd06899">
    <property type="entry name" value="lectin_legume_LecRK_Arcelin_ConA"/>
    <property type="match status" value="1"/>
</dbReference>
<dbReference type="PROSITE" id="PS00107">
    <property type="entry name" value="PROTEIN_KINASE_ATP"/>
    <property type="match status" value="1"/>
</dbReference>
<keyword evidence="14 18" id="KW-1133">Transmembrane helix</keyword>
<comment type="similarity">
    <text evidence="2">In the N-terminal section; belongs to the leguminous lectin family.</text>
</comment>
<dbReference type="Pfam" id="PF00139">
    <property type="entry name" value="Lectin_legB"/>
    <property type="match status" value="1"/>
</dbReference>
<keyword evidence="15 18" id="KW-0472">Membrane</keyword>
<dbReference type="GO" id="GO:0004674">
    <property type="term" value="F:protein serine/threonine kinase activity"/>
    <property type="evidence" value="ECO:0007669"/>
    <property type="project" value="UniProtKB-KW"/>
</dbReference>
<dbReference type="Pfam" id="PF00069">
    <property type="entry name" value="Pkinase"/>
    <property type="match status" value="1"/>
</dbReference>
<comment type="similarity">
    <text evidence="3">In the C-terminal section; belongs to the protein kinase superfamily. Ser/Thr protein kinase family.</text>
</comment>
<evidence type="ECO:0000256" key="3">
    <source>
        <dbReference type="ARBA" id="ARBA00010217"/>
    </source>
</evidence>
<feature type="transmembrane region" description="Helical" evidence="18">
    <location>
        <begin position="270"/>
        <end position="292"/>
    </location>
</feature>
<evidence type="ECO:0000256" key="9">
    <source>
        <dbReference type="ARBA" id="ARBA00022729"/>
    </source>
</evidence>
<dbReference type="Gene3D" id="3.30.200.20">
    <property type="entry name" value="Phosphorylase Kinase, domain 1"/>
    <property type="match status" value="1"/>
</dbReference>
<feature type="signal peptide" evidence="19">
    <location>
        <begin position="1"/>
        <end position="25"/>
    </location>
</feature>
<evidence type="ECO:0000256" key="18">
    <source>
        <dbReference type="SAM" id="Phobius"/>
    </source>
</evidence>
<keyword evidence="10" id="KW-0430">Lectin</keyword>
<dbReference type="Gene3D" id="1.10.510.10">
    <property type="entry name" value="Transferase(Phosphotransferase) domain 1"/>
    <property type="match status" value="1"/>
</dbReference>
<evidence type="ECO:0000259" key="20">
    <source>
        <dbReference type="PROSITE" id="PS50011"/>
    </source>
</evidence>
<dbReference type="GO" id="GO:0005886">
    <property type="term" value="C:plasma membrane"/>
    <property type="evidence" value="ECO:0007669"/>
    <property type="project" value="UniProtKB-SubCell"/>
</dbReference>
<gene>
    <name evidence="21" type="ORF">BVC80_733g40</name>
</gene>
<dbReference type="FunFam" id="2.60.120.200:FF:000198">
    <property type="entry name" value="Probable L-type lectin-domain containing receptor kinase S.5"/>
    <property type="match status" value="1"/>
</dbReference>
<dbReference type="FunFam" id="1.10.510.10:FF:000626">
    <property type="entry name" value="probable L-type lectin-domain containing receptor kinase S.5"/>
    <property type="match status" value="1"/>
</dbReference>
<dbReference type="SUPFAM" id="SSF49899">
    <property type="entry name" value="Concanavalin A-like lectins/glucanases"/>
    <property type="match status" value="1"/>
</dbReference>
<dbReference type="PANTHER" id="PTHR27007">
    <property type="match status" value="1"/>
</dbReference>
<comment type="caution">
    <text evidence="21">The sequence shown here is derived from an EMBL/GenBank/DDBJ whole genome shotgun (WGS) entry which is preliminary data.</text>
</comment>
<dbReference type="STRING" id="56857.A0A200PY86"/>
<dbReference type="InterPro" id="IPR050528">
    <property type="entry name" value="L-type_Lectin-RKs"/>
</dbReference>
<dbReference type="Gene3D" id="2.60.120.200">
    <property type="match status" value="1"/>
</dbReference>
<evidence type="ECO:0000256" key="4">
    <source>
        <dbReference type="ARBA" id="ARBA00012513"/>
    </source>
</evidence>
<dbReference type="FunCoup" id="A0A200PY86">
    <property type="interactions" value="156"/>
</dbReference>
<dbReference type="SMART" id="SM00220">
    <property type="entry name" value="S_TKc"/>
    <property type="match status" value="1"/>
</dbReference>
<dbReference type="InParanoid" id="A0A200PY86"/>
<keyword evidence="22" id="KW-1185">Reference proteome</keyword>
<dbReference type="CDD" id="cd14066">
    <property type="entry name" value="STKc_IRAK"/>
    <property type="match status" value="1"/>
</dbReference>
<dbReference type="InterPro" id="IPR013320">
    <property type="entry name" value="ConA-like_dom_sf"/>
</dbReference>
<comment type="subcellular location">
    <subcellularLocation>
        <location evidence="1">Cell membrane</location>
        <topology evidence="1">Single-pass type I membrane protein</topology>
    </subcellularLocation>
</comment>
<keyword evidence="13 17" id="KW-0067">ATP-binding</keyword>
<name>A0A200PY86_MACCD</name>
<feature type="domain" description="Protein kinase" evidence="20">
    <location>
        <begin position="333"/>
        <end position="621"/>
    </location>
</feature>
<evidence type="ECO:0000256" key="1">
    <source>
        <dbReference type="ARBA" id="ARBA00004251"/>
    </source>
</evidence>
<evidence type="ECO:0000256" key="16">
    <source>
        <dbReference type="ARBA" id="ARBA00023180"/>
    </source>
</evidence>
<evidence type="ECO:0000256" key="15">
    <source>
        <dbReference type="ARBA" id="ARBA00023136"/>
    </source>
</evidence>
<evidence type="ECO:0000256" key="10">
    <source>
        <dbReference type="ARBA" id="ARBA00022734"/>
    </source>
</evidence>
<evidence type="ECO:0000256" key="5">
    <source>
        <dbReference type="ARBA" id="ARBA00022475"/>
    </source>
</evidence>